<evidence type="ECO:0000256" key="1">
    <source>
        <dbReference type="SAM" id="MobiDB-lite"/>
    </source>
</evidence>
<dbReference type="EMBL" id="CP073100">
    <property type="protein sequence ID" value="QUE51111.1"/>
    <property type="molecule type" value="Genomic_DNA"/>
</dbReference>
<dbReference type="KEGG" id="lamb:KBB96_19930"/>
<evidence type="ECO:0000313" key="4">
    <source>
        <dbReference type="Proteomes" id="UP000676169"/>
    </source>
</evidence>
<gene>
    <name evidence="3" type="ORF">KBB96_19930</name>
</gene>
<accession>A0A975G975</accession>
<feature type="chain" id="PRO_5036695326" evidence="2">
    <location>
        <begin position="23"/>
        <end position="999"/>
    </location>
</feature>
<dbReference type="RefSeq" id="WP_211631250.1">
    <property type="nucleotide sequence ID" value="NZ_CP073100.1"/>
</dbReference>
<reference evidence="3" key="1">
    <citation type="submission" date="2021-04" db="EMBL/GenBank/DDBJ databases">
        <title>Luteolibacter sp. 32A isolated from the skin of an Anderson's salamander (Ambystoma andersonii).</title>
        <authorList>
            <person name="Spergser J."/>
            <person name="Busse H.-J."/>
        </authorList>
    </citation>
    <scope>NUCLEOTIDE SEQUENCE</scope>
    <source>
        <strain evidence="3">32A</strain>
    </source>
</reference>
<dbReference type="AlphaFoldDB" id="A0A975G975"/>
<keyword evidence="2" id="KW-0732">Signal</keyword>
<evidence type="ECO:0000313" key="3">
    <source>
        <dbReference type="EMBL" id="QUE51111.1"/>
    </source>
</evidence>
<dbReference type="Proteomes" id="UP000676169">
    <property type="component" value="Chromosome"/>
</dbReference>
<dbReference type="InterPro" id="IPR028974">
    <property type="entry name" value="TSP_type-3_rpt"/>
</dbReference>
<name>A0A975G975_9BACT</name>
<feature type="signal peptide" evidence="2">
    <location>
        <begin position="1"/>
        <end position="22"/>
    </location>
</feature>
<feature type="region of interest" description="Disordered" evidence="1">
    <location>
        <begin position="268"/>
        <end position="311"/>
    </location>
</feature>
<keyword evidence="4" id="KW-1185">Reference proteome</keyword>
<organism evidence="3 4">
    <name type="scientific">Luteolibacter ambystomatis</name>
    <dbReference type="NCBI Taxonomy" id="2824561"/>
    <lineage>
        <taxon>Bacteria</taxon>
        <taxon>Pseudomonadati</taxon>
        <taxon>Verrucomicrobiota</taxon>
        <taxon>Verrucomicrobiia</taxon>
        <taxon>Verrucomicrobiales</taxon>
        <taxon>Verrucomicrobiaceae</taxon>
        <taxon>Luteolibacter</taxon>
    </lineage>
</organism>
<dbReference type="GO" id="GO:0005509">
    <property type="term" value="F:calcium ion binding"/>
    <property type="evidence" value="ECO:0007669"/>
    <property type="project" value="InterPro"/>
</dbReference>
<dbReference type="SUPFAM" id="SSF103647">
    <property type="entry name" value="TSP type-3 repeat"/>
    <property type="match status" value="1"/>
</dbReference>
<sequence>MKTSTLLWLMWAVLLSPVSVWAQSPPANDESLPGNPPILHPGLITCNDGSRWHGFTFQARLGLGYSIETSSDLDSWEWVESIPGAGQQQTVLMRQAPPEPAAPIPPSAPPAPGPRPVMAQLLMQPAATGGGIVLSWQSLDDGRPMVWSLPALEPAAGWSEVPLYARQFSGWYFLISHPDQPAPVPAANPMATVQDAAMLAAFETAFPEMNADVLASITRNQSPTTTPPAPGERRFYRVRCDWGLDSDSDGTPDWMEYQQIFAAAAGTNTVGGPAANPLDADSDRDGIPDGAQRSSDGDNIADDEDADTKDPLIDWAKTPVFRYATFPLPAPGSGNEIPLQINNRGEVLLSPNKLWTGGEMKALEPAGGNVSNCIASAMDDHGVIYGQGKIADDGSCVVTWPPGGGPPTAATAGDDYLHPDERFIPTPVNAGNLVTLQPDGSRQFVATPARYLPDPQTGITRLIPVTGQDGKRVFNRWKVTGGATFTKGAAAAATDLYVAPDGSPWGWVPGEPGPYVGGHHFPAPYQRMARLPSGNLIALSSASRPLILKDGSWQEAKSMTNSFVGFSANGGFAVEGRSALWHNGKLVFLDDLTPGMPEIWHDRPSCGAMETTSGGWTLLNRYQGYQGGPLLESAVGLPLFLEDDQPFTGLDDVSLTAEKITMGSAAANAAMAVGNKKEFWVMVPAGGQSVIRLKSPLHSQTPAIFGSDVITTDPQTVSSSNQLLTLSAPASADGTSVPVKIKIGNVESTSVPLRAKIMKARTLNVMFWPINRATPGTAVVPCPALPSKQEIETFLNAIFKPQLNLTVNVSFHAPENVDYDIADNAGANLPPPDPNNPNSVVTPRNGMFDVDDNPTTEQTAISNGRNGGKINVYVVGGAGGLWPWGVNSQGVISGGFPLAGISSQELKACWIGTDSLPPAKPLPAFLSTLAHEIGHVMIGKGHPNEESGVAPLPLTDKTKRLMHTGMDITDPITQRRQIVKAEWDAAEVWMKANLDSPQP</sequence>
<proteinExistence type="predicted"/>
<protein>
    <submittedName>
        <fullName evidence="3">Uncharacterized protein</fullName>
    </submittedName>
</protein>
<evidence type="ECO:0000256" key="2">
    <source>
        <dbReference type="SAM" id="SignalP"/>
    </source>
</evidence>